<accession>A0A9X2KRK1</accession>
<reference evidence="14" key="1">
    <citation type="submission" date="2022-05" db="EMBL/GenBank/DDBJ databases">
        <title>Sphingomonas sp. strain RP10 Genome sequencing and assembly.</title>
        <authorList>
            <person name="Kim I."/>
        </authorList>
    </citation>
    <scope>NUCLEOTIDE SEQUENCE</scope>
    <source>
        <strain evidence="14">RP10</strain>
    </source>
</reference>
<comment type="similarity">
    <text evidence="4 10">Belongs to the 2-oxoacid dehydrogenase family.</text>
</comment>
<dbReference type="Gene3D" id="3.30.559.10">
    <property type="entry name" value="Chloramphenicol acetyltransferase-like domain"/>
    <property type="match status" value="1"/>
</dbReference>
<evidence type="ECO:0000256" key="4">
    <source>
        <dbReference type="ARBA" id="ARBA00007317"/>
    </source>
</evidence>
<dbReference type="Gene3D" id="2.40.50.100">
    <property type="match status" value="1"/>
</dbReference>
<dbReference type="GO" id="GO:0031405">
    <property type="term" value="F:lipoic acid binding"/>
    <property type="evidence" value="ECO:0007669"/>
    <property type="project" value="TreeGrafter"/>
</dbReference>
<comment type="caution">
    <text evidence="14">The sequence shown here is derived from an EMBL/GenBank/DDBJ whole genome shotgun (WGS) entry which is preliminary data.</text>
</comment>
<keyword evidence="6 10" id="KW-0808">Transferase</keyword>
<evidence type="ECO:0000256" key="11">
    <source>
        <dbReference type="SAM" id="MobiDB-lite"/>
    </source>
</evidence>
<dbReference type="InterPro" id="IPR011053">
    <property type="entry name" value="Single_hybrid_motif"/>
</dbReference>
<comment type="function">
    <text evidence="2">E2 component of the 2-oxoglutarate dehydrogenase (OGDH) complex which catalyzes the second step in the conversion of 2-oxoglutarate to succinyl-CoA and CO(2).</text>
</comment>
<comment type="catalytic activity">
    <reaction evidence="9">
        <text>N(6)-[(R)-dihydrolipoyl]-L-lysyl-[protein] + succinyl-CoA = N(6)-[(R)-S(8)-succinyldihydrolipoyl]-L-lysyl-[protein] + CoA</text>
        <dbReference type="Rhea" id="RHEA:15213"/>
        <dbReference type="Rhea" id="RHEA-COMP:10475"/>
        <dbReference type="Rhea" id="RHEA-COMP:20092"/>
        <dbReference type="ChEBI" id="CHEBI:57287"/>
        <dbReference type="ChEBI" id="CHEBI:57292"/>
        <dbReference type="ChEBI" id="CHEBI:83100"/>
        <dbReference type="ChEBI" id="CHEBI:83120"/>
        <dbReference type="EC" id="2.3.1.61"/>
    </reaction>
</comment>
<evidence type="ECO:0000256" key="6">
    <source>
        <dbReference type="ARBA" id="ARBA00022679"/>
    </source>
</evidence>
<evidence type="ECO:0000256" key="10">
    <source>
        <dbReference type="RuleBase" id="RU003423"/>
    </source>
</evidence>
<evidence type="ECO:0000313" key="14">
    <source>
        <dbReference type="EMBL" id="MCP3736137.1"/>
    </source>
</evidence>
<feature type="compositionally biased region" description="Low complexity" evidence="11">
    <location>
        <begin position="138"/>
        <end position="150"/>
    </location>
</feature>
<dbReference type="EC" id="2.3.1.-" evidence="10"/>
<evidence type="ECO:0000256" key="3">
    <source>
        <dbReference type="ARBA" id="ARBA00005145"/>
    </source>
</evidence>
<organism evidence="14 15">
    <name type="scientific">Sphingomonas liriopis</name>
    <dbReference type="NCBI Taxonomy" id="2949094"/>
    <lineage>
        <taxon>Bacteria</taxon>
        <taxon>Pseudomonadati</taxon>
        <taxon>Pseudomonadota</taxon>
        <taxon>Alphaproteobacteria</taxon>
        <taxon>Sphingomonadales</taxon>
        <taxon>Sphingomonadaceae</taxon>
        <taxon>Sphingomonas</taxon>
    </lineage>
</organism>
<evidence type="ECO:0000313" key="15">
    <source>
        <dbReference type="Proteomes" id="UP001139486"/>
    </source>
</evidence>
<dbReference type="InterPro" id="IPR036625">
    <property type="entry name" value="E3-bd_dom_sf"/>
</dbReference>
<keyword evidence="8 10" id="KW-0012">Acyltransferase</keyword>
<evidence type="ECO:0000256" key="2">
    <source>
        <dbReference type="ARBA" id="ARBA00004052"/>
    </source>
</evidence>
<comment type="cofactor">
    <cofactor evidence="1 10">
        <name>(R)-lipoate</name>
        <dbReference type="ChEBI" id="CHEBI:83088"/>
    </cofactor>
</comment>
<sequence length="454" mass="48509">MARFTFKLPDIGEGIAEAEIVAWHVSIGDRIEEDQNIADMMTDKATVEMESPVSGVVVQLAGEVGDQVAIGAALVVIETEDAGEGEVVAAPPSPEQAEVAEQYEAENPGVEDAQSAGLTTPARSDESADPSPVRAEPVEAQAASVAPAASGPSTGSGRTEEKGAPQPHVLASPAVRARARDLGIDLAQVKTDADRVRHADLDAFLRYNAGQGYQAPGASRARADEQVRVIGMRRRIAENMAASKRNIPHFTYVDEIDVTALEAMRADLNDHRGVRPKLTMLPLLIVAICRTLPEFPMLNARYDDEAGVVTRSGRVHLGMAAQTDAGLTVPVIRDAQDRNVWQLATEITRLAEAARANKLKPDELGNGTITVTSLGPLGGIATTPVINRPEVAIIGPNKIVERPVFTGRGDEIRRAKLMNLSISCDHRVVDGWDAASYVQALKKQLETPVLLFAD</sequence>
<dbReference type="PROSITE" id="PS00189">
    <property type="entry name" value="LIPOYL"/>
    <property type="match status" value="1"/>
</dbReference>
<dbReference type="InterPro" id="IPR003016">
    <property type="entry name" value="2-oxoA_DH_lipoyl-BS"/>
</dbReference>
<dbReference type="CDD" id="cd06849">
    <property type="entry name" value="lipoyl_domain"/>
    <property type="match status" value="1"/>
</dbReference>
<evidence type="ECO:0000256" key="7">
    <source>
        <dbReference type="ARBA" id="ARBA00022823"/>
    </source>
</evidence>
<dbReference type="PANTHER" id="PTHR43178:SF5">
    <property type="entry name" value="LIPOAMIDE ACYLTRANSFERASE COMPONENT OF BRANCHED-CHAIN ALPHA-KETO ACID DEHYDROGENASE COMPLEX, MITOCHONDRIAL"/>
    <property type="match status" value="1"/>
</dbReference>
<dbReference type="GO" id="GO:0016407">
    <property type="term" value="F:acetyltransferase activity"/>
    <property type="evidence" value="ECO:0007669"/>
    <property type="project" value="TreeGrafter"/>
</dbReference>
<dbReference type="InterPro" id="IPR004167">
    <property type="entry name" value="PSBD"/>
</dbReference>
<evidence type="ECO:0000259" key="12">
    <source>
        <dbReference type="PROSITE" id="PS50968"/>
    </source>
</evidence>
<dbReference type="AlphaFoldDB" id="A0A9X2KRK1"/>
<dbReference type="InterPro" id="IPR001078">
    <property type="entry name" value="2-oxoacid_DH_actylTfrase"/>
</dbReference>
<dbReference type="Pfam" id="PF00364">
    <property type="entry name" value="Biotin_lipoyl"/>
    <property type="match status" value="1"/>
</dbReference>
<evidence type="ECO:0000256" key="1">
    <source>
        <dbReference type="ARBA" id="ARBA00001938"/>
    </source>
</evidence>
<dbReference type="GO" id="GO:0004149">
    <property type="term" value="F:dihydrolipoyllysine-residue succinyltransferase activity"/>
    <property type="evidence" value="ECO:0007669"/>
    <property type="project" value="UniProtKB-EC"/>
</dbReference>
<evidence type="ECO:0000259" key="13">
    <source>
        <dbReference type="PROSITE" id="PS51826"/>
    </source>
</evidence>
<dbReference type="SUPFAM" id="SSF51230">
    <property type="entry name" value="Single hybrid motif"/>
    <property type="match status" value="1"/>
</dbReference>
<dbReference type="Pfam" id="PF02817">
    <property type="entry name" value="E3_binding"/>
    <property type="match status" value="1"/>
</dbReference>
<dbReference type="Pfam" id="PF00198">
    <property type="entry name" value="2-oxoacid_dh"/>
    <property type="match status" value="1"/>
</dbReference>
<keyword evidence="7 10" id="KW-0450">Lipoyl</keyword>
<keyword evidence="15" id="KW-1185">Reference proteome</keyword>
<comment type="subunit">
    <text evidence="5">Forms a 24-polypeptide structural core with octahedral symmetry. Part of the 2-oxoglutarate dehydrogenase (OGDH) complex composed of E1 (2-oxoglutarate dehydrogenase), E2 (dihydrolipoamide succinyltransferase) and E3 (dihydrolipoamide dehydrogenase); the complex contains multiple copies of the three enzymatic components (E1, E2 and E3).</text>
</comment>
<dbReference type="PANTHER" id="PTHR43178">
    <property type="entry name" value="DIHYDROLIPOAMIDE ACETYLTRANSFERASE COMPONENT OF PYRUVATE DEHYDROGENASE COMPLEX"/>
    <property type="match status" value="1"/>
</dbReference>
<protein>
    <recommendedName>
        <fullName evidence="10">Dihydrolipoamide acetyltransferase component of pyruvate dehydrogenase complex</fullName>
        <ecNumber evidence="10">2.3.1.-</ecNumber>
    </recommendedName>
</protein>
<gene>
    <name evidence="14" type="ORF">M9979_14775</name>
</gene>
<dbReference type="RefSeq" id="WP_254290129.1">
    <property type="nucleotide sequence ID" value="NZ_JAMLDY010000020.1"/>
</dbReference>
<dbReference type="InterPro" id="IPR023213">
    <property type="entry name" value="CAT-like_dom_sf"/>
</dbReference>
<dbReference type="PROSITE" id="PS50968">
    <property type="entry name" value="BIOTINYL_LIPOYL"/>
    <property type="match status" value="1"/>
</dbReference>
<evidence type="ECO:0000256" key="8">
    <source>
        <dbReference type="ARBA" id="ARBA00023315"/>
    </source>
</evidence>
<dbReference type="GO" id="GO:0005737">
    <property type="term" value="C:cytoplasm"/>
    <property type="evidence" value="ECO:0007669"/>
    <property type="project" value="TreeGrafter"/>
</dbReference>
<dbReference type="PROSITE" id="PS51826">
    <property type="entry name" value="PSBD"/>
    <property type="match status" value="1"/>
</dbReference>
<dbReference type="FunFam" id="3.30.559.10:FF:000007">
    <property type="entry name" value="Dihydrolipoamide acetyltransferase component of pyruvate dehydrogenase complex"/>
    <property type="match status" value="1"/>
</dbReference>
<evidence type="ECO:0000256" key="5">
    <source>
        <dbReference type="ARBA" id="ARBA00011666"/>
    </source>
</evidence>
<dbReference type="SUPFAM" id="SSF52777">
    <property type="entry name" value="CoA-dependent acyltransferases"/>
    <property type="match status" value="1"/>
</dbReference>
<comment type="pathway">
    <text evidence="3">Amino-acid degradation; L-lysine degradation via saccharopine pathway; glutaryl-CoA from L-lysine: step 6/6.</text>
</comment>
<dbReference type="InterPro" id="IPR000089">
    <property type="entry name" value="Biotin_lipoyl"/>
</dbReference>
<feature type="region of interest" description="Disordered" evidence="11">
    <location>
        <begin position="107"/>
        <end position="172"/>
    </location>
</feature>
<proteinExistence type="inferred from homology"/>
<feature type="domain" description="Peripheral subunit-binding (PSBD)" evidence="13">
    <location>
        <begin position="170"/>
        <end position="205"/>
    </location>
</feature>
<evidence type="ECO:0000256" key="9">
    <source>
        <dbReference type="ARBA" id="ARBA00052761"/>
    </source>
</evidence>
<dbReference type="InterPro" id="IPR050743">
    <property type="entry name" value="2-oxoacid_DH_E2_comp"/>
</dbReference>
<feature type="domain" description="Lipoyl-binding" evidence="12">
    <location>
        <begin position="3"/>
        <end position="78"/>
    </location>
</feature>
<dbReference type="Proteomes" id="UP001139486">
    <property type="component" value="Unassembled WGS sequence"/>
</dbReference>
<name>A0A9X2KRK1_9SPHN</name>
<dbReference type="EMBL" id="JAMLDY010000020">
    <property type="protein sequence ID" value="MCP3736137.1"/>
    <property type="molecule type" value="Genomic_DNA"/>
</dbReference>
<dbReference type="Gene3D" id="4.10.320.10">
    <property type="entry name" value="E3-binding domain"/>
    <property type="match status" value="1"/>
</dbReference>